<organism evidence="3 4">
    <name type="scientific">Euroglyphus maynei</name>
    <name type="common">Mayne's house dust mite</name>
    <dbReference type="NCBI Taxonomy" id="6958"/>
    <lineage>
        <taxon>Eukaryota</taxon>
        <taxon>Metazoa</taxon>
        <taxon>Ecdysozoa</taxon>
        <taxon>Arthropoda</taxon>
        <taxon>Chelicerata</taxon>
        <taxon>Arachnida</taxon>
        <taxon>Acari</taxon>
        <taxon>Acariformes</taxon>
        <taxon>Sarcoptiformes</taxon>
        <taxon>Astigmata</taxon>
        <taxon>Psoroptidia</taxon>
        <taxon>Analgoidea</taxon>
        <taxon>Pyroglyphidae</taxon>
        <taxon>Pyroglyphinae</taxon>
        <taxon>Euroglyphus</taxon>
    </lineage>
</organism>
<keyword evidence="2" id="KW-0732">Signal</keyword>
<evidence type="ECO:0000313" key="3">
    <source>
        <dbReference type="EMBL" id="OTF74566.1"/>
    </source>
</evidence>
<keyword evidence="1" id="KW-0472">Membrane</keyword>
<keyword evidence="1" id="KW-0812">Transmembrane</keyword>
<name>A0A1Y3B4P0_EURMA</name>
<feature type="transmembrane region" description="Helical" evidence="1">
    <location>
        <begin position="102"/>
        <end position="119"/>
    </location>
</feature>
<gene>
    <name evidence="3" type="ORF">BLA29_001570</name>
</gene>
<dbReference type="AlphaFoldDB" id="A0A1Y3B4P0"/>
<comment type="caution">
    <text evidence="3">The sequence shown here is derived from an EMBL/GenBank/DDBJ whole genome shotgun (WGS) entry which is preliminary data.</text>
</comment>
<dbReference type="EMBL" id="MUJZ01046413">
    <property type="protein sequence ID" value="OTF74566.1"/>
    <property type="molecule type" value="Genomic_DNA"/>
</dbReference>
<proteinExistence type="predicted"/>
<protein>
    <submittedName>
        <fullName evidence="3">Uncharacterized protein</fullName>
    </submittedName>
</protein>
<evidence type="ECO:0000256" key="1">
    <source>
        <dbReference type="SAM" id="Phobius"/>
    </source>
</evidence>
<sequence length="136" mass="16081">MLMKIIVINFYLLSKLIHAIVIVEQQQTTNDDDDQHQRFTLLPKMIDDHRYMDLENVTNNNNNLSLSNRSKQQVNINDEQNNIVSNETGTQLDDYFLNYNQYMGWISIIYMTIISIELMSSRRYVAEISIKFDPEI</sequence>
<dbReference type="Proteomes" id="UP000194236">
    <property type="component" value="Unassembled WGS sequence"/>
</dbReference>
<keyword evidence="1" id="KW-1133">Transmembrane helix</keyword>
<feature type="signal peptide" evidence="2">
    <location>
        <begin position="1"/>
        <end position="19"/>
    </location>
</feature>
<feature type="chain" id="PRO_5012598811" evidence="2">
    <location>
        <begin position="20"/>
        <end position="136"/>
    </location>
</feature>
<accession>A0A1Y3B4P0</accession>
<keyword evidence="4" id="KW-1185">Reference proteome</keyword>
<reference evidence="3 4" key="1">
    <citation type="submission" date="2017-03" db="EMBL/GenBank/DDBJ databases">
        <title>Genome Survey of Euroglyphus maynei.</title>
        <authorList>
            <person name="Arlian L.G."/>
            <person name="Morgan M.S."/>
            <person name="Rider S.D."/>
        </authorList>
    </citation>
    <scope>NUCLEOTIDE SEQUENCE [LARGE SCALE GENOMIC DNA]</scope>
    <source>
        <strain evidence="3">Arlian Lab</strain>
        <tissue evidence="3">Whole body</tissue>
    </source>
</reference>
<evidence type="ECO:0000313" key="4">
    <source>
        <dbReference type="Proteomes" id="UP000194236"/>
    </source>
</evidence>
<evidence type="ECO:0000256" key="2">
    <source>
        <dbReference type="SAM" id="SignalP"/>
    </source>
</evidence>